<feature type="domain" description="Radical SAM core" evidence="13">
    <location>
        <begin position="104"/>
        <end position="323"/>
    </location>
</feature>
<evidence type="ECO:0000256" key="1">
    <source>
        <dbReference type="ARBA" id="ARBA00001933"/>
    </source>
</evidence>
<evidence type="ECO:0000256" key="10">
    <source>
        <dbReference type="ARBA" id="ARBA00023235"/>
    </source>
</evidence>
<dbReference type="Pfam" id="PF04055">
    <property type="entry name" value="Radical_SAM"/>
    <property type="match status" value="1"/>
</dbReference>
<evidence type="ECO:0000256" key="2">
    <source>
        <dbReference type="ARBA" id="ARBA00001966"/>
    </source>
</evidence>
<proteinExistence type="inferred from homology"/>
<keyword evidence="6 11" id="KW-0479">Metal-binding</keyword>
<dbReference type="Gene3D" id="3.20.20.70">
    <property type="entry name" value="Aldolase class I"/>
    <property type="match status" value="1"/>
</dbReference>
<dbReference type="InterPro" id="IPR003739">
    <property type="entry name" value="Lys_aminomutase/Glu_NH3_mut"/>
</dbReference>
<evidence type="ECO:0000259" key="13">
    <source>
        <dbReference type="PROSITE" id="PS51918"/>
    </source>
</evidence>
<dbReference type="GO" id="GO:0016853">
    <property type="term" value="F:isomerase activity"/>
    <property type="evidence" value="ECO:0007669"/>
    <property type="project" value="UniProtKB-KW"/>
</dbReference>
<evidence type="ECO:0000256" key="8">
    <source>
        <dbReference type="ARBA" id="ARBA00023004"/>
    </source>
</evidence>
<evidence type="ECO:0000256" key="4">
    <source>
        <dbReference type="ARBA" id="ARBA00022485"/>
    </source>
</evidence>
<feature type="binding site" evidence="11">
    <location>
        <position position="122"/>
    </location>
    <ligand>
        <name>[4Fe-4S] cluster</name>
        <dbReference type="ChEBI" id="CHEBI:49883"/>
        <note>4Fe-4S-S-AdoMet</note>
    </ligand>
</feature>
<comment type="similarity">
    <text evidence="3">Belongs to the radical SAM superfamily. KamA family.</text>
</comment>
<dbReference type="SUPFAM" id="SSF102114">
    <property type="entry name" value="Radical SAM enzymes"/>
    <property type="match status" value="1"/>
</dbReference>
<feature type="modified residue" description="N6-(pyridoxal phosphate)lysine" evidence="12">
    <location>
        <position position="328"/>
    </location>
</feature>
<dbReference type="CDD" id="cd01335">
    <property type="entry name" value="Radical_SAM"/>
    <property type="match status" value="1"/>
</dbReference>
<dbReference type="AlphaFoldDB" id="A0A7C0U6U7"/>
<dbReference type="EMBL" id="DQWS01000165">
    <property type="protein sequence ID" value="HDD53291.1"/>
    <property type="molecule type" value="Genomic_DNA"/>
</dbReference>
<dbReference type="InterPro" id="IPR058240">
    <property type="entry name" value="rSAM_sf"/>
</dbReference>
<evidence type="ECO:0000256" key="7">
    <source>
        <dbReference type="ARBA" id="ARBA00022898"/>
    </source>
</evidence>
<dbReference type="GO" id="GO:0051539">
    <property type="term" value="F:4 iron, 4 sulfur cluster binding"/>
    <property type="evidence" value="ECO:0007669"/>
    <property type="project" value="UniProtKB-KW"/>
</dbReference>
<reference evidence="14" key="1">
    <citation type="journal article" date="2020" name="mSystems">
        <title>Genome- and Community-Level Interaction Insights into Carbon Utilization and Element Cycling Functions of Hydrothermarchaeota in Hydrothermal Sediment.</title>
        <authorList>
            <person name="Zhou Z."/>
            <person name="Liu Y."/>
            <person name="Xu W."/>
            <person name="Pan J."/>
            <person name="Luo Z.H."/>
            <person name="Li M."/>
        </authorList>
    </citation>
    <scope>NUCLEOTIDE SEQUENCE [LARGE SCALE GENOMIC DNA]</scope>
    <source>
        <strain evidence="14">HyVt-115</strain>
    </source>
</reference>
<sequence>MALRLFRSPRVAGDWRLELAQAVTTFDQLERVMVLSPSERERVRQACRVYPPFITPFLLSLMDPGDTEDPIRRQVVPSPLELEDPGMEDPLAEDAHSPFPGAVHRYDNRLLVVTTNRCALHCRYCFRKRNWRRPLFFFSWWMELEDYLKNNPQVEDLLISGGDPLLLPLEMLEKLLSLARSVETLKVIRIGTRVPVALPSRVDGELLRVLDGYTPLWICLHVNHPRELTEEMARAVESLSRVGCSLVSQTVLLRGVNDSRETLAELFMDLLSLGVKPYYLFQCDPAPGTAHFRVSADEGRDIMKSLWGRVSGLAYPHYAMDLPGGGGKVLL</sequence>
<evidence type="ECO:0000256" key="9">
    <source>
        <dbReference type="ARBA" id="ARBA00023014"/>
    </source>
</evidence>
<dbReference type="Proteomes" id="UP000885690">
    <property type="component" value="Unassembled WGS sequence"/>
</dbReference>
<comment type="cofactor">
    <cofactor evidence="2">
        <name>[4Fe-4S] cluster</name>
        <dbReference type="ChEBI" id="CHEBI:49883"/>
    </cofactor>
</comment>
<accession>A0A7C0U6U7</accession>
<keyword evidence="7 12" id="KW-0663">Pyridoxal phosphate</keyword>
<keyword evidence="4 11" id="KW-0004">4Fe-4S</keyword>
<organism evidence="14">
    <name type="scientific">Thermosulfidibacter takaii</name>
    <dbReference type="NCBI Taxonomy" id="412593"/>
    <lineage>
        <taxon>Bacteria</taxon>
        <taxon>Pseudomonadati</taxon>
        <taxon>Thermosulfidibacterota</taxon>
        <taxon>Thermosulfidibacteria</taxon>
        <taxon>Thermosulfidibacterales</taxon>
        <taxon>Thermosulfidibacteraceae</taxon>
    </lineage>
</organism>
<name>A0A7C0U6U7_9BACT</name>
<dbReference type="PANTHER" id="PTHR30538">
    <property type="entry name" value="LYSINE 2,3-AMINOMUTASE-RELATED"/>
    <property type="match status" value="1"/>
</dbReference>
<dbReference type="SFLD" id="SFLDG01070">
    <property type="entry name" value="PLP-dependent"/>
    <property type="match status" value="1"/>
</dbReference>
<dbReference type="InterPro" id="IPR013785">
    <property type="entry name" value="Aldolase_TIM"/>
</dbReference>
<keyword evidence="9 11" id="KW-0411">Iron-sulfur</keyword>
<dbReference type="PIRSF" id="PIRSF004911">
    <property type="entry name" value="DUF160"/>
    <property type="match status" value="1"/>
</dbReference>
<evidence type="ECO:0000256" key="12">
    <source>
        <dbReference type="PIRSR" id="PIRSR603739-50"/>
    </source>
</evidence>
<dbReference type="InterPro" id="IPR007197">
    <property type="entry name" value="rSAM"/>
</dbReference>
<evidence type="ECO:0000256" key="6">
    <source>
        <dbReference type="ARBA" id="ARBA00022723"/>
    </source>
</evidence>
<dbReference type="PANTHER" id="PTHR30538:SF1">
    <property type="entry name" value="L-LYSINE 2,3-AMINOMUTASE"/>
    <property type="match status" value="1"/>
</dbReference>
<keyword evidence="10" id="KW-0413">Isomerase</keyword>
<gene>
    <name evidence="14" type="ORF">ENF32_04410</name>
</gene>
<comment type="cofactor">
    <cofactor evidence="1 12">
        <name>pyridoxal 5'-phosphate</name>
        <dbReference type="ChEBI" id="CHEBI:597326"/>
    </cofactor>
</comment>
<evidence type="ECO:0000256" key="11">
    <source>
        <dbReference type="PIRSR" id="PIRSR004911-1"/>
    </source>
</evidence>
<evidence type="ECO:0000256" key="3">
    <source>
        <dbReference type="ARBA" id="ARBA00008703"/>
    </source>
</evidence>
<comment type="caution">
    <text evidence="14">The sequence shown here is derived from an EMBL/GenBank/DDBJ whole genome shotgun (WGS) entry which is preliminary data.</text>
</comment>
<dbReference type="SFLD" id="SFLDS00029">
    <property type="entry name" value="Radical_SAM"/>
    <property type="match status" value="1"/>
</dbReference>
<keyword evidence="8" id="KW-0408">Iron</keyword>
<feature type="binding site" evidence="11">
    <location>
        <position position="125"/>
    </location>
    <ligand>
        <name>[4Fe-4S] cluster</name>
        <dbReference type="ChEBI" id="CHEBI:49883"/>
        <note>4Fe-4S-S-AdoMet</note>
    </ligand>
</feature>
<dbReference type="PROSITE" id="PS51918">
    <property type="entry name" value="RADICAL_SAM"/>
    <property type="match status" value="1"/>
</dbReference>
<dbReference type="GO" id="GO:0046872">
    <property type="term" value="F:metal ion binding"/>
    <property type="evidence" value="ECO:0007669"/>
    <property type="project" value="UniProtKB-KW"/>
</dbReference>
<feature type="binding site" evidence="11">
    <location>
        <position position="118"/>
    </location>
    <ligand>
        <name>[4Fe-4S] cluster</name>
        <dbReference type="ChEBI" id="CHEBI:49883"/>
        <note>4Fe-4S-S-AdoMet</note>
    </ligand>
</feature>
<keyword evidence="5" id="KW-0949">S-adenosyl-L-methionine</keyword>
<dbReference type="NCBIfam" id="TIGR00238">
    <property type="entry name" value="KamA family radical SAM protein"/>
    <property type="match status" value="1"/>
</dbReference>
<protein>
    <submittedName>
        <fullName evidence="14">KamA family radical SAM protein</fullName>
    </submittedName>
</protein>
<evidence type="ECO:0000256" key="5">
    <source>
        <dbReference type="ARBA" id="ARBA00022691"/>
    </source>
</evidence>
<evidence type="ECO:0000313" key="14">
    <source>
        <dbReference type="EMBL" id="HDD53291.1"/>
    </source>
</evidence>